<dbReference type="AlphaFoldDB" id="A0A919R275"/>
<organism evidence="2 3">
    <name type="scientific">Sphaerisporangium rufum</name>
    <dbReference type="NCBI Taxonomy" id="1381558"/>
    <lineage>
        <taxon>Bacteria</taxon>
        <taxon>Bacillati</taxon>
        <taxon>Actinomycetota</taxon>
        <taxon>Actinomycetes</taxon>
        <taxon>Streptosporangiales</taxon>
        <taxon>Streptosporangiaceae</taxon>
        <taxon>Sphaerisporangium</taxon>
    </lineage>
</organism>
<keyword evidence="3" id="KW-1185">Reference proteome</keyword>
<proteinExistence type="predicted"/>
<name>A0A919R275_9ACTN</name>
<gene>
    <name evidence="2" type="ORF">Sru01_33360</name>
</gene>
<evidence type="ECO:0000313" key="3">
    <source>
        <dbReference type="Proteomes" id="UP000655287"/>
    </source>
</evidence>
<dbReference type="Proteomes" id="UP000655287">
    <property type="component" value="Unassembled WGS sequence"/>
</dbReference>
<dbReference type="EMBL" id="BOOU01000047">
    <property type="protein sequence ID" value="GII78354.1"/>
    <property type="molecule type" value="Genomic_DNA"/>
</dbReference>
<protein>
    <submittedName>
        <fullName evidence="2">Uncharacterized protein</fullName>
    </submittedName>
</protein>
<evidence type="ECO:0000313" key="2">
    <source>
        <dbReference type="EMBL" id="GII78354.1"/>
    </source>
</evidence>
<comment type="caution">
    <text evidence="2">The sequence shown here is derived from an EMBL/GenBank/DDBJ whole genome shotgun (WGS) entry which is preliminary data.</text>
</comment>
<accession>A0A919R275</accession>
<evidence type="ECO:0000256" key="1">
    <source>
        <dbReference type="SAM" id="MobiDB-lite"/>
    </source>
</evidence>
<feature type="region of interest" description="Disordered" evidence="1">
    <location>
        <begin position="88"/>
        <end position="109"/>
    </location>
</feature>
<dbReference type="RefSeq" id="WP_203985758.1">
    <property type="nucleotide sequence ID" value="NZ_BOOU01000047.1"/>
</dbReference>
<sequence length="109" mass="12028">MPEFLLLQPAEVLNALGRADAYHDELDAEIQGGNSRLAARAGSCPWGDDSAGATFREAYAKSGGVNQLIEVQRSMARQCRDHTVRTRRAAIETRQTDLDQAERTRRLSA</sequence>
<reference evidence="2" key="1">
    <citation type="submission" date="2021-01" db="EMBL/GenBank/DDBJ databases">
        <title>Whole genome shotgun sequence of Sphaerisporangium rufum NBRC 109079.</title>
        <authorList>
            <person name="Komaki H."/>
            <person name="Tamura T."/>
        </authorList>
    </citation>
    <scope>NUCLEOTIDE SEQUENCE</scope>
    <source>
        <strain evidence="2">NBRC 109079</strain>
    </source>
</reference>